<dbReference type="GO" id="GO:0003735">
    <property type="term" value="F:structural constituent of ribosome"/>
    <property type="evidence" value="ECO:0007669"/>
    <property type="project" value="InterPro"/>
</dbReference>
<evidence type="ECO:0000313" key="8">
    <source>
        <dbReference type="WBParaSite" id="SMTH1_77790.1"/>
    </source>
</evidence>
<dbReference type="PROSITE" id="PS00578">
    <property type="entry name" value="RIBOSOMAL_S6E"/>
    <property type="match status" value="1"/>
</dbReference>
<dbReference type="InterPro" id="IPR018282">
    <property type="entry name" value="Ribosomal_eS6_CS"/>
</dbReference>
<organism evidence="7 8">
    <name type="scientific">Schistosoma mattheei</name>
    <dbReference type="NCBI Taxonomy" id="31246"/>
    <lineage>
        <taxon>Eukaryota</taxon>
        <taxon>Metazoa</taxon>
        <taxon>Spiralia</taxon>
        <taxon>Lophotrochozoa</taxon>
        <taxon>Platyhelminthes</taxon>
        <taxon>Trematoda</taxon>
        <taxon>Digenea</taxon>
        <taxon>Strigeidida</taxon>
        <taxon>Schistosomatoidea</taxon>
        <taxon>Schistosomatidae</taxon>
        <taxon>Schistosoma</taxon>
    </lineage>
</organism>
<keyword evidence="2" id="KW-0689">Ribosomal protein</keyword>
<protein>
    <recommendedName>
        <fullName evidence="4">Small ribosomal subunit protein eS6</fullName>
    </recommendedName>
    <alternativeName>
        <fullName evidence="5">40S ribosomal protein S6</fullName>
    </alternativeName>
</protein>
<dbReference type="AlphaFoldDB" id="A0AA85BWK3"/>
<dbReference type="GO" id="GO:0005840">
    <property type="term" value="C:ribosome"/>
    <property type="evidence" value="ECO:0007669"/>
    <property type="project" value="UniProtKB-KW"/>
</dbReference>
<evidence type="ECO:0000313" key="7">
    <source>
        <dbReference type="Proteomes" id="UP000050791"/>
    </source>
</evidence>
<dbReference type="PANTHER" id="PTHR11502">
    <property type="entry name" value="40S RIBOSOMAL PROTEIN S6"/>
    <property type="match status" value="1"/>
</dbReference>
<proteinExistence type="inferred from homology"/>
<keyword evidence="3" id="KW-0687">Ribonucleoprotein</keyword>
<accession>A0AA85BWK3</accession>
<evidence type="ECO:0000256" key="3">
    <source>
        <dbReference type="ARBA" id="ARBA00023274"/>
    </source>
</evidence>
<dbReference type="GO" id="GO:1990904">
    <property type="term" value="C:ribonucleoprotein complex"/>
    <property type="evidence" value="ECO:0007669"/>
    <property type="project" value="UniProtKB-KW"/>
</dbReference>
<dbReference type="SMART" id="SM01405">
    <property type="entry name" value="Ribosomal_S6e"/>
    <property type="match status" value="1"/>
</dbReference>
<evidence type="ECO:0000256" key="2">
    <source>
        <dbReference type="ARBA" id="ARBA00022980"/>
    </source>
</evidence>
<name>A0AA85BWK3_9TREM</name>
<feature type="compositionally biased region" description="Basic and acidic residues" evidence="6">
    <location>
        <begin position="225"/>
        <end position="235"/>
    </location>
</feature>
<dbReference type="WBParaSite" id="SMTH1_77790.1">
    <property type="protein sequence ID" value="SMTH1_77790.1"/>
    <property type="gene ID" value="SMTH1_77790"/>
</dbReference>
<feature type="compositionally biased region" description="Basic residues" evidence="6">
    <location>
        <begin position="248"/>
        <end position="259"/>
    </location>
</feature>
<sequence>MNWGQKNTFTCNLASKRLLECCFTHSLYCGFENETLSTFSPESICLTGRCLQQWRQLLFVLVMKLNIAFPSNGTQKCIEVDEELKLRPFYDKRMSHELPVDFLGDEWKGYIMRITGGNDKQGFPMKQGVLTNGRVKLLLSKGSSCYRPRRKGERRRKSVRGCIVDSNLSVLNLVVVRKGENDIPGLTDVSIPRRLGPKRASKIRKLFNLSKKDNVCQFVVRKPVPAKEGKKERSKAPKIQRLTTPLRLQRRRRRHALKRQRIETRRKTQEEYAKLLAQRRKQARDERAERKRSRSHSLRESKGQTDKSAS</sequence>
<evidence type="ECO:0000256" key="5">
    <source>
        <dbReference type="ARBA" id="ARBA00035403"/>
    </source>
</evidence>
<evidence type="ECO:0000256" key="6">
    <source>
        <dbReference type="SAM" id="MobiDB-lite"/>
    </source>
</evidence>
<evidence type="ECO:0000256" key="4">
    <source>
        <dbReference type="ARBA" id="ARBA00035278"/>
    </source>
</evidence>
<feature type="region of interest" description="Disordered" evidence="6">
    <location>
        <begin position="225"/>
        <end position="310"/>
    </location>
</feature>
<feature type="compositionally biased region" description="Basic and acidic residues" evidence="6">
    <location>
        <begin position="297"/>
        <end position="310"/>
    </location>
</feature>
<dbReference type="Gene3D" id="1.20.5.2650">
    <property type="match status" value="1"/>
</dbReference>
<feature type="compositionally biased region" description="Basic and acidic residues" evidence="6">
    <location>
        <begin position="260"/>
        <end position="273"/>
    </location>
</feature>
<comment type="similarity">
    <text evidence="1">Belongs to the eukaryotic ribosomal protein eS6 family.</text>
</comment>
<dbReference type="InterPro" id="IPR001377">
    <property type="entry name" value="Ribosomal_eS6"/>
</dbReference>
<dbReference type="Proteomes" id="UP000050791">
    <property type="component" value="Unassembled WGS sequence"/>
</dbReference>
<dbReference type="GO" id="GO:0006412">
    <property type="term" value="P:translation"/>
    <property type="evidence" value="ECO:0007669"/>
    <property type="project" value="InterPro"/>
</dbReference>
<evidence type="ECO:0000256" key="1">
    <source>
        <dbReference type="ARBA" id="ARBA00009312"/>
    </source>
</evidence>
<dbReference type="Pfam" id="PF01092">
    <property type="entry name" value="Ribosomal_S6e"/>
    <property type="match status" value="1"/>
</dbReference>
<reference evidence="8" key="1">
    <citation type="submission" date="2023-11" db="UniProtKB">
        <authorList>
            <consortium name="WormBaseParasite"/>
        </authorList>
    </citation>
    <scope>IDENTIFICATION</scope>
</reference>